<dbReference type="SUPFAM" id="SSF56935">
    <property type="entry name" value="Porins"/>
    <property type="match status" value="1"/>
</dbReference>
<name>A0AAP2DGM7_9BACT</name>
<evidence type="ECO:0000256" key="7">
    <source>
        <dbReference type="PROSITE-ProRule" id="PRU01360"/>
    </source>
</evidence>
<keyword evidence="6 7" id="KW-0998">Cell outer membrane</keyword>
<dbReference type="Proteomes" id="UP001319180">
    <property type="component" value="Unassembled WGS sequence"/>
</dbReference>
<dbReference type="InterPro" id="IPR012910">
    <property type="entry name" value="Plug_dom"/>
</dbReference>
<keyword evidence="4 7" id="KW-0812">Transmembrane</keyword>
<comment type="similarity">
    <text evidence="7">Belongs to the TonB-dependent receptor family.</text>
</comment>
<dbReference type="InterPro" id="IPR036942">
    <property type="entry name" value="Beta-barrel_TonB_sf"/>
</dbReference>
<evidence type="ECO:0000256" key="1">
    <source>
        <dbReference type="ARBA" id="ARBA00004571"/>
    </source>
</evidence>
<evidence type="ECO:0000256" key="6">
    <source>
        <dbReference type="ARBA" id="ARBA00023237"/>
    </source>
</evidence>
<dbReference type="Pfam" id="PF07715">
    <property type="entry name" value="Plug"/>
    <property type="match status" value="1"/>
</dbReference>
<dbReference type="InterPro" id="IPR023997">
    <property type="entry name" value="TonB-dep_OMP_SusC/RagA_CS"/>
</dbReference>
<comment type="caution">
    <text evidence="9">The sequence shown here is derived from an EMBL/GenBank/DDBJ whole genome shotgun (WGS) entry which is preliminary data.</text>
</comment>
<dbReference type="Gene3D" id="2.170.130.10">
    <property type="entry name" value="TonB-dependent receptor, plug domain"/>
    <property type="match status" value="1"/>
</dbReference>
<evidence type="ECO:0000313" key="10">
    <source>
        <dbReference type="Proteomes" id="UP001319180"/>
    </source>
</evidence>
<dbReference type="InterPro" id="IPR023996">
    <property type="entry name" value="TonB-dep_OMP_SusC/RagA"/>
</dbReference>
<reference evidence="9 10" key="1">
    <citation type="submission" date="2021-05" db="EMBL/GenBank/DDBJ databases">
        <title>A Polyphasic approach of four new species of the genus Ohtaekwangia: Ohtaekwangia histidinii sp. nov., Ohtaekwangia cretensis sp. nov., Ohtaekwangia indiensis sp. nov., Ohtaekwangia reichenbachii sp. nov. from diverse environment.</title>
        <authorList>
            <person name="Octaviana S."/>
        </authorList>
    </citation>
    <scope>NUCLEOTIDE SEQUENCE [LARGE SCALE GENOMIC DNA]</scope>
    <source>
        <strain evidence="9 10">PWU37</strain>
    </source>
</reference>
<feature type="domain" description="TonB-dependent receptor plug" evidence="8">
    <location>
        <begin position="205"/>
        <end position="328"/>
    </location>
</feature>
<dbReference type="NCBIfam" id="TIGR04056">
    <property type="entry name" value="OMP_RagA_SusC"/>
    <property type="match status" value="1"/>
</dbReference>
<evidence type="ECO:0000256" key="4">
    <source>
        <dbReference type="ARBA" id="ARBA00022692"/>
    </source>
</evidence>
<dbReference type="RefSeq" id="WP_254092246.1">
    <property type="nucleotide sequence ID" value="NZ_JAHESC010000034.1"/>
</dbReference>
<dbReference type="GO" id="GO:0009279">
    <property type="term" value="C:cell outer membrane"/>
    <property type="evidence" value="ECO:0007669"/>
    <property type="project" value="UniProtKB-SubCell"/>
</dbReference>
<dbReference type="EMBL" id="JAHESC010000034">
    <property type="protein sequence ID" value="MBT1689022.1"/>
    <property type="molecule type" value="Genomic_DNA"/>
</dbReference>
<dbReference type="NCBIfam" id="TIGR04057">
    <property type="entry name" value="SusC_RagA_signa"/>
    <property type="match status" value="1"/>
</dbReference>
<evidence type="ECO:0000256" key="2">
    <source>
        <dbReference type="ARBA" id="ARBA00022448"/>
    </source>
</evidence>
<gene>
    <name evidence="9" type="ORF">KK078_20825</name>
</gene>
<keyword evidence="5 7" id="KW-0472">Membrane</keyword>
<evidence type="ECO:0000256" key="5">
    <source>
        <dbReference type="ARBA" id="ARBA00023136"/>
    </source>
</evidence>
<keyword evidence="10" id="KW-1185">Reference proteome</keyword>
<evidence type="ECO:0000256" key="3">
    <source>
        <dbReference type="ARBA" id="ARBA00022452"/>
    </source>
</evidence>
<proteinExistence type="inferred from homology"/>
<dbReference type="InterPro" id="IPR008969">
    <property type="entry name" value="CarboxyPept-like_regulatory"/>
</dbReference>
<keyword evidence="3 7" id="KW-1134">Transmembrane beta strand</keyword>
<keyword evidence="2 7" id="KW-0813">Transport</keyword>
<comment type="subcellular location">
    <subcellularLocation>
        <location evidence="1 7">Cell outer membrane</location>
        <topology evidence="1 7">Multi-pass membrane protein</topology>
    </subcellularLocation>
</comment>
<dbReference type="Gene3D" id="2.40.170.20">
    <property type="entry name" value="TonB-dependent receptor, beta-barrel domain"/>
    <property type="match status" value="1"/>
</dbReference>
<accession>A0AAP2DGM7</accession>
<dbReference type="Pfam" id="PF13715">
    <property type="entry name" value="CarbopepD_reg_2"/>
    <property type="match status" value="1"/>
</dbReference>
<dbReference type="AlphaFoldDB" id="A0AAP2DGM7"/>
<dbReference type="InterPro" id="IPR037066">
    <property type="entry name" value="Plug_dom_sf"/>
</dbReference>
<dbReference type="SUPFAM" id="SSF49464">
    <property type="entry name" value="Carboxypeptidase regulatory domain-like"/>
    <property type="match status" value="1"/>
</dbReference>
<dbReference type="InterPro" id="IPR039426">
    <property type="entry name" value="TonB-dep_rcpt-like"/>
</dbReference>
<organism evidence="9 10">
    <name type="scientific">Dawidia soli</name>
    <dbReference type="NCBI Taxonomy" id="2782352"/>
    <lineage>
        <taxon>Bacteria</taxon>
        <taxon>Pseudomonadati</taxon>
        <taxon>Bacteroidota</taxon>
        <taxon>Cytophagia</taxon>
        <taxon>Cytophagales</taxon>
        <taxon>Chryseotaleaceae</taxon>
        <taxon>Dawidia</taxon>
    </lineage>
</organism>
<dbReference type="Gene3D" id="2.60.40.1120">
    <property type="entry name" value="Carboxypeptidase-like, regulatory domain"/>
    <property type="match status" value="1"/>
</dbReference>
<evidence type="ECO:0000259" key="8">
    <source>
        <dbReference type="Pfam" id="PF07715"/>
    </source>
</evidence>
<sequence>MYENLYRRKSHPFRLLLLLTVLWLPVPLQASLGQPRVETLEAFLKRLEEQHHVSFVYDAGEINRGLQIESDPSGSLEASLRALHSKGIVYKIVGDQVILQRSRAVDDLSVRGTITEVVGGKRSAMVGVSVVEKGTTNGTITDVNGSFQLLVKDDAVLVVSMIGYTTQEVPVSGRSTVDVTLQEDVNVLGEVVVTGYQDVDKKLFTGSTVNLKGADVKQDGINDVSRMLAGRAAGVSVQNVSGTFGTAPKIRIRGATSITGDNKPLWVVDGVILEDVVNISNEQLSTGDTKTLIGSSVAGLNPDDIESFQILKDASATAMYGARAMNGVIVITTKKGRIGKPLVSYTGNFSTYLKPSYNTFNIMNSADQMAMYAELDTKGWELFGNSKRMASGGVYVKMYDLIDSYNAEAGAFGLANTPEAKAAFLKRYGRENTDWFDVLFRNSFMQEHSLSISSGTEKSQLYFSSSFLKDEGWTIGDNVKRFTGNARANFTITDRLSVGLITQGSIRDQRAPGTVTRRSNPVEGKYDRDFDINPFSYALNTSRTLTPYDEHSNLEFFKRNFAPFNIIHELANNTLDLSMIDLKLQGDVAYKILPSLKYTFLGALRYAKTNQEHKVYEHSNMAEAYRAAGDATIRASNRFLYTNPDDPEAEPVVVLPYGGFYNTVDDFLVSYNLRNTLEWNKTFYETHIVRLFASQELRYADRQNKFFYGYGYQFDKGGVPYVDPNIIKQVVEGNFDFYGMSMNYDRFLAGMINGSYSYRGKYNANATLRYDGSNRLGKSRNARWLPTWNISGSWNLDTENFMQQQRLVDRLTLRATYGLTASMGAATNSSLVLLTNKATRPYLPELESVTNIRFLENKDLTWEKQYETNIGIDAGLLNERLTVTVDWYNRDGFDLISPMRTAGIGGEFIKLANYADMRSRGVEVTVGATLVNHDRWGWKTQVTFAHNTNRVTNLKSNPSIWELVSSDGGPKEGYPYRGLFSVDFRGLDAENGSPYFVNEQGQESGQVFLQSDKTGHLVYAGPVDPTTTGGFYNAFRYGNFTLSALVTFSAGNKIRLNPAFNSSYTDLDATPKEFLNRWMTSGDERYTQIPSILDSRTAGTLGGFNPYAVYNYSDVRIADGGFVRLKQVSLSYTVPAPWVSAMRATNMSVSLVANNPLLLYSDKRLKGQDPEFFTSGGVALPIPQQYTLSLKAGF</sequence>
<protein>
    <submittedName>
        <fullName evidence="9">SusC/RagA family TonB-linked outer membrane protein</fullName>
    </submittedName>
</protein>
<evidence type="ECO:0000313" key="9">
    <source>
        <dbReference type="EMBL" id="MBT1689022.1"/>
    </source>
</evidence>
<dbReference type="PROSITE" id="PS52016">
    <property type="entry name" value="TONB_DEPENDENT_REC_3"/>
    <property type="match status" value="1"/>
</dbReference>